<dbReference type="AlphaFoldDB" id="A0A5N6TN02"/>
<dbReference type="PANTHER" id="PTHR31778:SF2">
    <property type="entry name" value="BUD SITE SELECTION PROTEIN RAX2"/>
    <property type="match status" value="1"/>
</dbReference>
<dbReference type="Pfam" id="PF20843">
    <property type="entry name" value="Rax2_3"/>
    <property type="match status" value="1"/>
</dbReference>
<keyword evidence="1" id="KW-0472">Membrane</keyword>
<dbReference type="InterPro" id="IPR024982">
    <property type="entry name" value="Rax2-like_C"/>
</dbReference>
<feature type="signal peptide" evidence="2">
    <location>
        <begin position="1"/>
        <end position="31"/>
    </location>
</feature>
<dbReference type="FunFam" id="2.120.10.80:FF:000127">
    <property type="entry name" value="Cellular morphogenesis protein (Rax2), putative"/>
    <property type="match status" value="1"/>
</dbReference>
<keyword evidence="7" id="KW-1185">Reference proteome</keyword>
<feature type="domain" description="Rax2-like second" evidence="4">
    <location>
        <begin position="226"/>
        <end position="375"/>
    </location>
</feature>
<dbReference type="Gene3D" id="2.120.10.80">
    <property type="entry name" value="Kelch-type beta propeller"/>
    <property type="match status" value="1"/>
</dbReference>
<dbReference type="Pfam" id="PF12768">
    <property type="entry name" value="Rax2"/>
    <property type="match status" value="1"/>
</dbReference>
<evidence type="ECO:0000259" key="3">
    <source>
        <dbReference type="Pfam" id="PF12768"/>
    </source>
</evidence>
<dbReference type="InterPro" id="IPR011043">
    <property type="entry name" value="Gal_Oxase/kelch_b-propeller"/>
</dbReference>
<dbReference type="InterPro" id="IPR048266">
    <property type="entry name" value="Rax2-like_second"/>
</dbReference>
<dbReference type="OrthoDB" id="2503993at2759"/>
<feature type="chain" id="PRO_5024922666" evidence="2">
    <location>
        <begin position="32"/>
        <end position="1213"/>
    </location>
</feature>
<evidence type="ECO:0000313" key="6">
    <source>
        <dbReference type="EMBL" id="KAE8147738.1"/>
    </source>
</evidence>
<dbReference type="PANTHER" id="PTHR31778">
    <property type="entry name" value="BUD SITE SELECTION PROTEIN RAX2"/>
    <property type="match status" value="1"/>
</dbReference>
<evidence type="ECO:0000256" key="2">
    <source>
        <dbReference type="SAM" id="SignalP"/>
    </source>
</evidence>
<sequence length="1213" mass="128853">MRCPSLFRPATAGLSTVFHLAIILQFSPTLGLSFTPVSQPDVDLSALGQVAFAGDFDAVSFYTYKEQSETAVNNGSQSILTPLPNGILTTLSTTDAHIRAMCPFTQKDGTNAGFFVGGNFTSLGGVEAHGAAMFDPDTKKVTALPGLDGSVSAVLCDKETNSVYVGGDFKYKNTSNAAAWVHGEGWKSLVFGGFNGPVVSIAKTGEGHIVFGGSFDGIGNSTSSKKNQQVINLQSATIASDAESSKSGYKDPKNIICQTSGEDGEGKTWLLADNSPGYWRADMGFGFNPTKIRLYNTHVDDRGTKSFLLRRLPDNGIMNLTYTDPDSGDAVFCDQDCALSNNKREKYREFSFVNSVGMKGFQIEVKSWYGSGAGLNGIQLLQDDIFAYAMNDFNEPTCADTKYGSEATRTGSWSVTPSGQSQSEYLMANITSSTASDTSVVFKPDVKQSGNYTILVYTPGCTQDGTCSSRGIVNVTATVKTDNKSSDLIQKTIHQTNLNDKYDTLYTGHVDASDSSFRPSVTLTPASGQQDVSIVASRVKFTLLHASNGLSGELNGLYDFDPTAKTTNSNFTESAVNRAGLQLDDNATVKSLVMHDGVMYASGNFSSSGIHHIMSLEGEGNATAMEQGGLNWEVTTMAILDDILYVGGNFTNTFDGSNGDLKRVAAYSVGSKKWSALGAGVNGRVQDVTTLSLNISSDLNETTIGVSGDFDELLAFGDNPAVKVHGFAVWVPSRKNWLRSMNVSQMAFTGQLTASASVGNTSVLAGSLTSGGIAAAGAVGLLHDEGLNIQPLLPTANFTGGAYTGIYDTRSNRNLTILGGRFTTTGSDTSPVKNLAIIDGSDSTIKGLDTGVDSNSTFLALAVSQDKLYAGGNVTGSIGDSKLNGLVVYDLENGTYAQKQPPRFTGGDATVRSIAVRPDSDEVYFGGHFENAGALLCPGVCYYDGSEHQWNRPGATLTGSVLALKWMSNKKLLAVGNLTVEGNSSVIATYIHKKQSWQSLQSASEISGTVTAFTPASKDVSTFWIAGVSTNGSSFLANYDGSRFQFAGDIFGDGTTINHLEMLPLSKDHSDVNLLHDDQIVLVAGQLVVPDFGNASAALFNGTHLTPFMLTSSSNGQPGSLSKVFYSKDNPYSSEGKHRSNGIVILISFCCALGCVFLIVIAGVIFNKIQRRRQGYMPGPQAYGTDRPSSMRRLPPEYLFSSLKTKNPGTPAI</sequence>
<dbReference type="SUPFAM" id="SSF82171">
    <property type="entry name" value="DPP6 N-terminal domain-like"/>
    <property type="match status" value="1"/>
</dbReference>
<protein>
    <submittedName>
        <fullName evidence="6">Cortical protein marker for cell polarity-domain-containing protein</fullName>
    </submittedName>
</protein>
<gene>
    <name evidence="6" type="ORF">BDV25DRAFT_28597</name>
</gene>
<dbReference type="SUPFAM" id="SSF50965">
    <property type="entry name" value="Galactose oxidase, central domain"/>
    <property type="match status" value="1"/>
</dbReference>
<dbReference type="InterPro" id="IPR015915">
    <property type="entry name" value="Kelch-typ_b-propeller"/>
</dbReference>
<keyword evidence="1" id="KW-0812">Transmembrane</keyword>
<feature type="domain" description="Rax2-like C-terminal" evidence="3">
    <location>
        <begin position="886"/>
        <end position="1134"/>
    </location>
</feature>
<dbReference type="InterPro" id="IPR048265">
    <property type="entry name" value="Rax2-like_third"/>
</dbReference>
<feature type="domain" description="Rax2-like third" evidence="5">
    <location>
        <begin position="386"/>
        <end position="543"/>
    </location>
</feature>
<keyword evidence="1" id="KW-1133">Transmembrane helix</keyword>
<evidence type="ECO:0000256" key="1">
    <source>
        <dbReference type="SAM" id="Phobius"/>
    </source>
</evidence>
<organism evidence="6 7">
    <name type="scientific">Aspergillus avenaceus</name>
    <dbReference type="NCBI Taxonomy" id="36643"/>
    <lineage>
        <taxon>Eukaryota</taxon>
        <taxon>Fungi</taxon>
        <taxon>Dikarya</taxon>
        <taxon>Ascomycota</taxon>
        <taxon>Pezizomycotina</taxon>
        <taxon>Eurotiomycetes</taxon>
        <taxon>Eurotiomycetidae</taxon>
        <taxon>Eurotiales</taxon>
        <taxon>Aspergillaceae</taxon>
        <taxon>Aspergillus</taxon>
        <taxon>Aspergillus subgen. Circumdati</taxon>
    </lineage>
</organism>
<dbReference type="GO" id="GO:1902929">
    <property type="term" value="C:plasma membrane of growing cell tip"/>
    <property type="evidence" value="ECO:0007669"/>
    <property type="project" value="TreeGrafter"/>
</dbReference>
<evidence type="ECO:0000259" key="5">
    <source>
        <dbReference type="Pfam" id="PF20843"/>
    </source>
</evidence>
<accession>A0A5N6TN02</accession>
<evidence type="ECO:0000313" key="7">
    <source>
        <dbReference type="Proteomes" id="UP000325780"/>
    </source>
</evidence>
<keyword evidence="2" id="KW-0732">Signal</keyword>
<dbReference type="Proteomes" id="UP000325780">
    <property type="component" value="Unassembled WGS sequence"/>
</dbReference>
<reference evidence="6 7" key="1">
    <citation type="submission" date="2019-04" db="EMBL/GenBank/DDBJ databases">
        <title>Friends and foes A comparative genomics study of 23 Aspergillus species from section Flavi.</title>
        <authorList>
            <consortium name="DOE Joint Genome Institute"/>
            <person name="Kjaerbolling I."/>
            <person name="Vesth T."/>
            <person name="Frisvad J.C."/>
            <person name="Nybo J.L."/>
            <person name="Theobald S."/>
            <person name="Kildgaard S."/>
            <person name="Isbrandt T."/>
            <person name="Kuo A."/>
            <person name="Sato A."/>
            <person name="Lyhne E.K."/>
            <person name="Kogle M.E."/>
            <person name="Wiebenga A."/>
            <person name="Kun R.S."/>
            <person name="Lubbers R.J."/>
            <person name="Makela M.R."/>
            <person name="Barry K."/>
            <person name="Chovatia M."/>
            <person name="Clum A."/>
            <person name="Daum C."/>
            <person name="Haridas S."/>
            <person name="He G."/>
            <person name="LaButti K."/>
            <person name="Lipzen A."/>
            <person name="Mondo S."/>
            <person name="Riley R."/>
            <person name="Salamov A."/>
            <person name="Simmons B.A."/>
            <person name="Magnuson J.K."/>
            <person name="Henrissat B."/>
            <person name="Mortensen U.H."/>
            <person name="Larsen T.O."/>
            <person name="Devries R.P."/>
            <person name="Grigoriev I.V."/>
            <person name="Machida M."/>
            <person name="Baker S.E."/>
            <person name="Andersen M.R."/>
        </authorList>
    </citation>
    <scope>NUCLEOTIDE SEQUENCE [LARGE SCALE GENOMIC DNA]</scope>
    <source>
        <strain evidence="6 7">IBT 18842</strain>
    </source>
</reference>
<name>A0A5N6TN02_ASPAV</name>
<proteinExistence type="predicted"/>
<evidence type="ECO:0000259" key="4">
    <source>
        <dbReference type="Pfam" id="PF20842"/>
    </source>
</evidence>
<dbReference type="Pfam" id="PF20842">
    <property type="entry name" value="Rax2_2"/>
    <property type="match status" value="1"/>
</dbReference>
<dbReference type="EMBL" id="ML742193">
    <property type="protein sequence ID" value="KAE8147738.1"/>
    <property type="molecule type" value="Genomic_DNA"/>
</dbReference>
<feature type="transmembrane region" description="Helical" evidence="1">
    <location>
        <begin position="1143"/>
        <end position="1166"/>
    </location>
</feature>